<organism evidence="1 2">
    <name type="scientific">Alternaria burnsii</name>
    <dbReference type="NCBI Taxonomy" id="1187904"/>
    <lineage>
        <taxon>Eukaryota</taxon>
        <taxon>Fungi</taxon>
        <taxon>Dikarya</taxon>
        <taxon>Ascomycota</taxon>
        <taxon>Pezizomycotina</taxon>
        <taxon>Dothideomycetes</taxon>
        <taxon>Pleosporomycetidae</taxon>
        <taxon>Pleosporales</taxon>
        <taxon>Pleosporineae</taxon>
        <taxon>Pleosporaceae</taxon>
        <taxon>Alternaria</taxon>
        <taxon>Alternaria sect. Alternaria</taxon>
    </lineage>
</organism>
<evidence type="ECO:0000313" key="1">
    <source>
        <dbReference type="EMBL" id="KAF7675742.1"/>
    </source>
</evidence>
<reference evidence="1" key="2">
    <citation type="submission" date="2020-08" db="EMBL/GenBank/DDBJ databases">
        <title>Draft Genome Sequence of Cumin Blight Pathogen Alternaria burnsii.</title>
        <authorList>
            <person name="Feng Z."/>
        </authorList>
    </citation>
    <scope>NUCLEOTIDE SEQUENCE</scope>
    <source>
        <strain evidence="1">CBS107.38</strain>
    </source>
</reference>
<dbReference type="RefSeq" id="XP_038786005.1">
    <property type="nucleotide sequence ID" value="XM_038931508.1"/>
</dbReference>
<sequence length="457" mass="51176">MYKHNDTNTKVASRTDDRGYNYHRFGNHATSTPFDPVKDVLDGMRYIVSRNEIKQPATDEEFEKVTSGTIIWAVTAEKTTNSRVGACRLNAKSGKADYFPTPDGFCCLKPAPWIVETVNEESRSYACKRMTRHSNSGNARLTPSQQVQTMRVLYPDGRNNSNDLGLPVVKVAYCIDNRVGEHISLISMKKSKTIRATQGIVIYGVLEPQSTMYFLRKSLQVNSDKTKFTLSNFQSGHNASPYAGFVANKAIQSSDDSGIGDELSSSSGSYIPVSGFQKGRMIDTAYTSDALEDLEVEVSPSAIVVYKGLMASTPSRPPTTALSNGLDDHMSDQREVTAFGRRPREPEIIGSTILAKLEGSFQVAYSRMAIAESGVNTVCVKFAEHREKFRNMDQIAITHAHHLEYRTLLQELRHFEQSLRSHYRDWQLCESHKVVARQIFQNPPEHCKWNVIVPNEG</sequence>
<comment type="caution">
    <text evidence="1">The sequence shown here is derived from an EMBL/GenBank/DDBJ whole genome shotgun (WGS) entry which is preliminary data.</text>
</comment>
<evidence type="ECO:0000313" key="2">
    <source>
        <dbReference type="Proteomes" id="UP000596902"/>
    </source>
</evidence>
<dbReference type="Proteomes" id="UP000596902">
    <property type="component" value="Unassembled WGS sequence"/>
</dbReference>
<gene>
    <name evidence="1" type="ORF">GT037_006461</name>
</gene>
<reference evidence="1" key="1">
    <citation type="submission" date="2020-01" db="EMBL/GenBank/DDBJ databases">
        <authorList>
            <person name="Feng Z.H.Z."/>
        </authorList>
    </citation>
    <scope>NUCLEOTIDE SEQUENCE</scope>
    <source>
        <strain evidence="1">CBS107.38</strain>
    </source>
</reference>
<dbReference type="GeneID" id="62204686"/>
<dbReference type="EMBL" id="JAAABM010000008">
    <property type="protein sequence ID" value="KAF7675742.1"/>
    <property type="molecule type" value="Genomic_DNA"/>
</dbReference>
<proteinExistence type="predicted"/>
<dbReference type="OrthoDB" id="3680576at2759"/>
<protein>
    <submittedName>
        <fullName evidence="1">Uncharacterized protein</fullName>
    </submittedName>
</protein>
<accession>A0A8H7B5J6</accession>
<name>A0A8H7B5J6_9PLEO</name>
<dbReference type="AlphaFoldDB" id="A0A8H7B5J6"/>
<keyword evidence="2" id="KW-1185">Reference proteome</keyword>